<feature type="compositionally biased region" description="Low complexity" evidence="1">
    <location>
        <begin position="35"/>
        <end position="47"/>
    </location>
</feature>
<evidence type="ECO:0000256" key="1">
    <source>
        <dbReference type="SAM" id="MobiDB-lite"/>
    </source>
</evidence>
<dbReference type="EMBL" id="JACHMN010000001">
    <property type="protein sequence ID" value="MBB5867666.1"/>
    <property type="molecule type" value="Genomic_DNA"/>
</dbReference>
<organism evidence="2 3">
    <name type="scientific">Allocatelliglobosispora scoriae</name>
    <dbReference type="NCBI Taxonomy" id="643052"/>
    <lineage>
        <taxon>Bacteria</taxon>
        <taxon>Bacillati</taxon>
        <taxon>Actinomycetota</taxon>
        <taxon>Actinomycetes</taxon>
        <taxon>Micromonosporales</taxon>
        <taxon>Micromonosporaceae</taxon>
        <taxon>Allocatelliglobosispora</taxon>
    </lineage>
</organism>
<dbReference type="AlphaFoldDB" id="A0A841BKB3"/>
<reference evidence="2 3" key="1">
    <citation type="submission" date="2020-08" db="EMBL/GenBank/DDBJ databases">
        <title>Sequencing the genomes of 1000 actinobacteria strains.</title>
        <authorList>
            <person name="Klenk H.-P."/>
        </authorList>
    </citation>
    <scope>NUCLEOTIDE SEQUENCE [LARGE SCALE GENOMIC DNA]</scope>
    <source>
        <strain evidence="2 3">DSM 45362</strain>
    </source>
</reference>
<sequence>MDHPDPRYRAEESDQLEPAETDVDRNEVDAQVNSGTGEPEPTTTPEGDAFDVPTIAQFGEFERKFR</sequence>
<keyword evidence="3" id="KW-1185">Reference proteome</keyword>
<feature type="compositionally biased region" description="Basic and acidic residues" evidence="1">
    <location>
        <begin position="1"/>
        <end position="12"/>
    </location>
</feature>
<accession>A0A841BKB3</accession>
<feature type="region of interest" description="Disordered" evidence="1">
    <location>
        <begin position="1"/>
        <end position="53"/>
    </location>
</feature>
<name>A0A841BKB3_9ACTN</name>
<dbReference type="RefSeq" id="WP_184832684.1">
    <property type="nucleotide sequence ID" value="NZ_JACHMN010000001.1"/>
</dbReference>
<proteinExistence type="predicted"/>
<dbReference type="Proteomes" id="UP000587527">
    <property type="component" value="Unassembled WGS sequence"/>
</dbReference>
<evidence type="ECO:0000313" key="3">
    <source>
        <dbReference type="Proteomes" id="UP000587527"/>
    </source>
</evidence>
<evidence type="ECO:0000313" key="2">
    <source>
        <dbReference type="EMBL" id="MBB5867666.1"/>
    </source>
</evidence>
<comment type="caution">
    <text evidence="2">The sequence shown here is derived from an EMBL/GenBank/DDBJ whole genome shotgun (WGS) entry which is preliminary data.</text>
</comment>
<protein>
    <submittedName>
        <fullName evidence="2">Uncharacterized protein</fullName>
    </submittedName>
</protein>
<gene>
    <name evidence="2" type="ORF">F4553_001045</name>
</gene>